<dbReference type="Proteomes" id="UP000824469">
    <property type="component" value="Unassembled WGS sequence"/>
</dbReference>
<dbReference type="EMBL" id="JAHRHJ020000007">
    <property type="protein sequence ID" value="KAH9309285.1"/>
    <property type="molecule type" value="Genomic_DNA"/>
</dbReference>
<feature type="non-terminal residue" evidence="1">
    <location>
        <position position="66"/>
    </location>
</feature>
<reference evidence="1 2" key="1">
    <citation type="journal article" date="2021" name="Nat. Plants">
        <title>The Taxus genome provides insights into paclitaxel biosynthesis.</title>
        <authorList>
            <person name="Xiong X."/>
            <person name="Gou J."/>
            <person name="Liao Q."/>
            <person name="Li Y."/>
            <person name="Zhou Q."/>
            <person name="Bi G."/>
            <person name="Li C."/>
            <person name="Du R."/>
            <person name="Wang X."/>
            <person name="Sun T."/>
            <person name="Guo L."/>
            <person name="Liang H."/>
            <person name="Lu P."/>
            <person name="Wu Y."/>
            <person name="Zhang Z."/>
            <person name="Ro D.K."/>
            <person name="Shang Y."/>
            <person name="Huang S."/>
            <person name="Yan J."/>
        </authorList>
    </citation>
    <scope>NUCLEOTIDE SEQUENCE [LARGE SCALE GENOMIC DNA]</scope>
    <source>
        <strain evidence="1">Ta-2019</strain>
    </source>
</reference>
<evidence type="ECO:0000313" key="2">
    <source>
        <dbReference type="Proteomes" id="UP000824469"/>
    </source>
</evidence>
<sequence>MRAIHPMLAKMKVCEYTLILVVHEIDAAKGNESYMHVRDEYTVEVMGSYVRQNVEVMNAYFKQSVE</sequence>
<protein>
    <submittedName>
        <fullName evidence="1">Uncharacterized protein</fullName>
    </submittedName>
</protein>
<organism evidence="1 2">
    <name type="scientific">Taxus chinensis</name>
    <name type="common">Chinese yew</name>
    <name type="synonym">Taxus wallichiana var. chinensis</name>
    <dbReference type="NCBI Taxonomy" id="29808"/>
    <lineage>
        <taxon>Eukaryota</taxon>
        <taxon>Viridiplantae</taxon>
        <taxon>Streptophyta</taxon>
        <taxon>Embryophyta</taxon>
        <taxon>Tracheophyta</taxon>
        <taxon>Spermatophyta</taxon>
        <taxon>Pinopsida</taxon>
        <taxon>Pinidae</taxon>
        <taxon>Conifers II</taxon>
        <taxon>Cupressales</taxon>
        <taxon>Taxaceae</taxon>
        <taxon>Taxus</taxon>
    </lineage>
</organism>
<name>A0AA38FS23_TAXCH</name>
<gene>
    <name evidence="1" type="ORF">KI387_037196</name>
</gene>
<proteinExistence type="predicted"/>
<keyword evidence="2" id="KW-1185">Reference proteome</keyword>
<evidence type="ECO:0000313" key="1">
    <source>
        <dbReference type="EMBL" id="KAH9309285.1"/>
    </source>
</evidence>
<accession>A0AA38FS23</accession>
<dbReference type="AlphaFoldDB" id="A0AA38FS23"/>
<comment type="caution">
    <text evidence="1">The sequence shown here is derived from an EMBL/GenBank/DDBJ whole genome shotgun (WGS) entry which is preliminary data.</text>
</comment>